<gene>
    <name evidence="2" type="ORF">Aau02nite_63080</name>
</gene>
<evidence type="ECO:0000256" key="1">
    <source>
        <dbReference type="SAM" id="MobiDB-lite"/>
    </source>
</evidence>
<dbReference type="RefSeq" id="WP_212992205.1">
    <property type="nucleotide sequence ID" value="NZ_BAABEA010000004.1"/>
</dbReference>
<name>A0A919SPV1_9ACTN</name>
<comment type="caution">
    <text evidence="2">The sequence shown here is derived from an EMBL/GenBank/DDBJ whole genome shotgun (WGS) entry which is preliminary data.</text>
</comment>
<dbReference type="AlphaFoldDB" id="A0A919SPV1"/>
<sequence length="151" mass="16072">MIEPLLPGRVGGHCVSDALAGHLHDLYVLHNGTAWRHVPHDLTLWNVAYRWFRCGSTDGTRGSGGGPGTRRRRPRPVVVSCGSGLADRASHEGSDALGGDAGERTRGPQRHITDVIGGLILKAVVHAASVQKRAGAKPVPASITLHSRCWD</sequence>
<keyword evidence="3" id="KW-1185">Reference proteome</keyword>
<evidence type="ECO:0000313" key="2">
    <source>
        <dbReference type="EMBL" id="GIM74873.1"/>
    </source>
</evidence>
<organism evidence="2 3">
    <name type="scientific">Actinoplanes auranticolor</name>
    <dbReference type="NCBI Taxonomy" id="47988"/>
    <lineage>
        <taxon>Bacteria</taxon>
        <taxon>Bacillati</taxon>
        <taxon>Actinomycetota</taxon>
        <taxon>Actinomycetes</taxon>
        <taxon>Micromonosporales</taxon>
        <taxon>Micromonosporaceae</taxon>
        <taxon>Actinoplanes</taxon>
    </lineage>
</organism>
<accession>A0A919SPV1</accession>
<feature type="region of interest" description="Disordered" evidence="1">
    <location>
        <begin position="81"/>
        <end position="108"/>
    </location>
</feature>
<reference evidence="2" key="1">
    <citation type="submission" date="2021-03" db="EMBL/GenBank/DDBJ databases">
        <title>Whole genome shotgun sequence of Actinoplanes auranticolor NBRC 12245.</title>
        <authorList>
            <person name="Komaki H."/>
            <person name="Tamura T."/>
        </authorList>
    </citation>
    <scope>NUCLEOTIDE SEQUENCE</scope>
    <source>
        <strain evidence="2">NBRC 12245</strain>
    </source>
</reference>
<protein>
    <submittedName>
        <fullName evidence="2">Uncharacterized protein</fullName>
    </submittedName>
</protein>
<evidence type="ECO:0000313" key="3">
    <source>
        <dbReference type="Proteomes" id="UP000681340"/>
    </source>
</evidence>
<proteinExistence type="predicted"/>
<dbReference type="Proteomes" id="UP000681340">
    <property type="component" value="Unassembled WGS sequence"/>
</dbReference>
<dbReference type="EMBL" id="BOQL01000053">
    <property type="protein sequence ID" value="GIM74873.1"/>
    <property type="molecule type" value="Genomic_DNA"/>
</dbReference>